<sequence>MAPKRSIKNTHPATSSDEEEDEELREKGAVEEGEKEESSVKDRESLSDPDDESENTAPSPNVSDFIIKPIVSGSPSTTKPSSKRSAESDPSETPAKKERVKTPTVVLALSKQSNYSKKKLAFKGKEKTSKLKEKTVTEGSDKIDSKPLVELLREHMLKSGMGHGLAALDVGMRVMKEKMGGGRQSEKEKEIGKKWRKLQQQMLELYINRLELVQEQTKLVLHELVSLKR</sequence>
<organism evidence="1 2">
    <name type="scientific">Melia azedarach</name>
    <name type="common">Chinaberry tree</name>
    <dbReference type="NCBI Taxonomy" id="155640"/>
    <lineage>
        <taxon>Eukaryota</taxon>
        <taxon>Viridiplantae</taxon>
        <taxon>Streptophyta</taxon>
        <taxon>Embryophyta</taxon>
        <taxon>Tracheophyta</taxon>
        <taxon>Spermatophyta</taxon>
        <taxon>Magnoliopsida</taxon>
        <taxon>eudicotyledons</taxon>
        <taxon>Gunneridae</taxon>
        <taxon>Pentapetalae</taxon>
        <taxon>rosids</taxon>
        <taxon>malvids</taxon>
        <taxon>Sapindales</taxon>
        <taxon>Meliaceae</taxon>
        <taxon>Melia</taxon>
    </lineage>
</organism>
<evidence type="ECO:0000313" key="2">
    <source>
        <dbReference type="Proteomes" id="UP001164539"/>
    </source>
</evidence>
<reference evidence="1 2" key="1">
    <citation type="journal article" date="2023" name="Science">
        <title>Complex scaffold remodeling in plant triterpene biosynthesis.</title>
        <authorList>
            <person name="De La Pena R."/>
            <person name="Hodgson H."/>
            <person name="Liu J.C."/>
            <person name="Stephenson M.J."/>
            <person name="Martin A.C."/>
            <person name="Owen C."/>
            <person name="Harkess A."/>
            <person name="Leebens-Mack J."/>
            <person name="Jimenez L.E."/>
            <person name="Osbourn A."/>
            <person name="Sattely E.S."/>
        </authorList>
    </citation>
    <scope>NUCLEOTIDE SEQUENCE [LARGE SCALE GENOMIC DNA]</scope>
    <source>
        <strain evidence="2">cv. JPN11</strain>
        <tissue evidence="1">Leaf</tissue>
    </source>
</reference>
<comment type="caution">
    <text evidence="1">The sequence shown here is derived from an EMBL/GenBank/DDBJ whole genome shotgun (WGS) entry which is preliminary data.</text>
</comment>
<dbReference type="Proteomes" id="UP001164539">
    <property type="component" value="Chromosome 1"/>
</dbReference>
<accession>A0ACC1Z2X1</accession>
<keyword evidence="2" id="KW-1185">Reference proteome</keyword>
<dbReference type="EMBL" id="CM051394">
    <property type="protein sequence ID" value="KAJ4729969.1"/>
    <property type="molecule type" value="Genomic_DNA"/>
</dbReference>
<protein>
    <submittedName>
        <fullName evidence="1">DNA-binding storekeeper protein-related transcriptional regulator</fullName>
    </submittedName>
</protein>
<evidence type="ECO:0000313" key="1">
    <source>
        <dbReference type="EMBL" id="KAJ4729969.1"/>
    </source>
</evidence>
<gene>
    <name evidence="1" type="ORF">OWV82_002665</name>
</gene>
<keyword evidence="1" id="KW-0238">DNA-binding</keyword>
<proteinExistence type="predicted"/>
<name>A0ACC1Z2X1_MELAZ</name>